<dbReference type="Gene3D" id="3.30.420.100">
    <property type="match status" value="1"/>
</dbReference>
<dbReference type="InterPro" id="IPR004389">
    <property type="entry name" value="Ribosomal_uL18_bac-type"/>
</dbReference>
<keyword evidence="3 7" id="KW-0694">RNA-binding</keyword>
<dbReference type="PATRIC" id="fig|1618576.3.peg.18"/>
<evidence type="ECO:0000313" key="8">
    <source>
        <dbReference type="EMBL" id="KKR44964.1"/>
    </source>
</evidence>
<evidence type="ECO:0000256" key="7">
    <source>
        <dbReference type="HAMAP-Rule" id="MF_01337"/>
    </source>
</evidence>
<dbReference type="GO" id="GO:0008097">
    <property type="term" value="F:5S rRNA binding"/>
    <property type="evidence" value="ECO:0007669"/>
    <property type="project" value="TreeGrafter"/>
</dbReference>
<dbReference type="InterPro" id="IPR057268">
    <property type="entry name" value="Ribosomal_L18"/>
</dbReference>
<dbReference type="PANTHER" id="PTHR12899">
    <property type="entry name" value="39S RIBOSOMAL PROTEIN L18, MITOCHONDRIAL"/>
    <property type="match status" value="1"/>
</dbReference>
<dbReference type="NCBIfam" id="TIGR00060">
    <property type="entry name" value="L18_bact"/>
    <property type="match status" value="1"/>
</dbReference>
<dbReference type="GO" id="GO:1990904">
    <property type="term" value="C:ribonucleoprotein complex"/>
    <property type="evidence" value="ECO:0007669"/>
    <property type="project" value="UniProtKB-KW"/>
</dbReference>
<dbReference type="AlphaFoldDB" id="A0A0G0QX39"/>
<keyword evidence="5 7" id="KW-0687">Ribonucleoprotein</keyword>
<dbReference type="EMBL" id="LBYA01000001">
    <property type="protein sequence ID" value="KKR44964.1"/>
    <property type="molecule type" value="Genomic_DNA"/>
</dbReference>
<evidence type="ECO:0000256" key="3">
    <source>
        <dbReference type="ARBA" id="ARBA00022884"/>
    </source>
</evidence>
<name>A0A0G0QX39_9BACT</name>
<proteinExistence type="inferred from homology"/>
<comment type="function">
    <text evidence="7">This is one of the proteins that bind and probably mediate the attachment of the 5S RNA into the large ribosomal subunit, where it forms part of the central protuberance.</text>
</comment>
<dbReference type="GO" id="GO:0005840">
    <property type="term" value="C:ribosome"/>
    <property type="evidence" value="ECO:0007669"/>
    <property type="project" value="UniProtKB-KW"/>
</dbReference>
<dbReference type="FunFam" id="3.30.420.100:FF:000001">
    <property type="entry name" value="50S ribosomal protein L18"/>
    <property type="match status" value="1"/>
</dbReference>
<dbReference type="InterPro" id="IPR005484">
    <property type="entry name" value="Ribosomal_uL18_bac/plant/anim"/>
</dbReference>
<dbReference type="Pfam" id="PF00861">
    <property type="entry name" value="Ribosomal_L18p"/>
    <property type="match status" value="1"/>
</dbReference>
<reference evidence="8 9" key="1">
    <citation type="journal article" date="2015" name="Nature">
        <title>rRNA introns, odd ribosomes, and small enigmatic genomes across a large radiation of phyla.</title>
        <authorList>
            <person name="Brown C.T."/>
            <person name="Hug L.A."/>
            <person name="Thomas B.C."/>
            <person name="Sharon I."/>
            <person name="Castelle C.J."/>
            <person name="Singh A."/>
            <person name="Wilkins M.J."/>
            <person name="Williams K.H."/>
            <person name="Banfield J.F."/>
        </authorList>
    </citation>
    <scope>NUCLEOTIDE SEQUENCE [LARGE SCALE GENOMIC DNA]</scope>
</reference>
<dbReference type="HAMAP" id="MF_01337_B">
    <property type="entry name" value="Ribosomal_uL18_B"/>
    <property type="match status" value="1"/>
</dbReference>
<dbReference type="PANTHER" id="PTHR12899:SF3">
    <property type="entry name" value="LARGE RIBOSOMAL SUBUNIT PROTEIN UL18M"/>
    <property type="match status" value="1"/>
</dbReference>
<dbReference type="Proteomes" id="UP000034215">
    <property type="component" value="Unassembled WGS sequence"/>
</dbReference>
<comment type="caution">
    <text evidence="8">The sequence shown here is derived from an EMBL/GenBank/DDBJ whole genome shotgun (WGS) entry which is preliminary data.</text>
</comment>
<evidence type="ECO:0000256" key="2">
    <source>
        <dbReference type="ARBA" id="ARBA00022730"/>
    </source>
</evidence>
<evidence type="ECO:0000256" key="1">
    <source>
        <dbReference type="ARBA" id="ARBA00007116"/>
    </source>
</evidence>
<accession>A0A0G0QX39</accession>
<evidence type="ECO:0000313" key="9">
    <source>
        <dbReference type="Proteomes" id="UP000034215"/>
    </source>
</evidence>
<comment type="subunit">
    <text evidence="7">Part of the 50S ribosomal subunit; part of the 5S rRNA/L5/L18/L25 subcomplex. Contacts the 5S and 23S rRNAs.</text>
</comment>
<gene>
    <name evidence="7" type="primary">rplR</name>
    <name evidence="8" type="ORF">UT76_C0001G0017</name>
</gene>
<keyword evidence="2 7" id="KW-0699">rRNA-binding</keyword>
<evidence type="ECO:0000256" key="4">
    <source>
        <dbReference type="ARBA" id="ARBA00022980"/>
    </source>
</evidence>
<evidence type="ECO:0000256" key="5">
    <source>
        <dbReference type="ARBA" id="ARBA00023274"/>
    </source>
</evidence>
<dbReference type="GO" id="GO:0006412">
    <property type="term" value="P:translation"/>
    <property type="evidence" value="ECO:0007669"/>
    <property type="project" value="UniProtKB-UniRule"/>
</dbReference>
<sequence>MKILQVKAKRQAQRKLRIRAKITGTEDRPRFSVFRSNAHIYGQLIDDENGKTLVSCTDLGIKSKSKETKVQVAAGVGEELAKKALAKKIKKVVFDRNGFRFHGRVKALADGARKGGLEF</sequence>
<dbReference type="GO" id="GO:0003735">
    <property type="term" value="F:structural constituent of ribosome"/>
    <property type="evidence" value="ECO:0007669"/>
    <property type="project" value="InterPro"/>
</dbReference>
<evidence type="ECO:0000256" key="6">
    <source>
        <dbReference type="ARBA" id="ARBA00035197"/>
    </source>
</evidence>
<dbReference type="GO" id="GO:0005737">
    <property type="term" value="C:cytoplasm"/>
    <property type="evidence" value="ECO:0007669"/>
    <property type="project" value="UniProtKB-ARBA"/>
</dbReference>
<keyword evidence="4 7" id="KW-0689">Ribosomal protein</keyword>
<dbReference type="SUPFAM" id="SSF53137">
    <property type="entry name" value="Translational machinery components"/>
    <property type="match status" value="1"/>
</dbReference>
<comment type="similarity">
    <text evidence="1 7">Belongs to the universal ribosomal protein uL18 family.</text>
</comment>
<protein>
    <recommendedName>
        <fullName evidence="6 7">Large ribosomal subunit protein uL18</fullName>
    </recommendedName>
</protein>
<dbReference type="CDD" id="cd00432">
    <property type="entry name" value="Ribosomal_L18_L5e"/>
    <property type="match status" value="1"/>
</dbReference>
<organism evidence="8 9">
    <name type="scientific">Candidatus Woesebacteria bacterium GW2011_GWB1_40_12</name>
    <dbReference type="NCBI Taxonomy" id="1618576"/>
    <lineage>
        <taxon>Bacteria</taxon>
        <taxon>Candidatus Woeseibacteriota</taxon>
    </lineage>
</organism>